<dbReference type="InterPro" id="IPR001313">
    <property type="entry name" value="Pumilio_RNA-bd_rpt"/>
</dbReference>
<feature type="repeat" description="Pumilio" evidence="3">
    <location>
        <begin position="211"/>
        <end position="246"/>
    </location>
</feature>
<sequence length="665" mass="75092">MVSKERISKKRTASFKGEVSKKVKVQKAESPSVSSAEEPDLSSQVDSDEASSEDELDVSSDEETQDKNVESASDADSSEDELDDSSADAAAEESSRSSDNDSENEDTESVSADPNKLSTKEQHLQQKKLLNERKLQRKAGIEVHQIKKLWEKLRVKNPPLPKEERTALCDQVWDLSKNVIKDLVLKHDASRVVQTLVKYSDRPRRDNIVKQLKGSYFKLATSAYGKYLLIKLLHYGSKESRALILKELHGKLRKLMGHREGAYVVEDLFVLYATAKQRQEMIREFWGAEYAVFQDLGAGKTVVEVAAENTEKRKQIAQNLMETITAAVEKGSAGFQLLHAVMKEYIQIFEGEEVREMIALLTEPFAELVHTPEGYEVACTLIAKANAKERKQILKTLKGHATELINNEYGNIVLIVLFMTVDDTVLVSKVFSSEYQVRVHELVVAKFSRRPFIYLLNGLDSHYFSPIVKTELLKYEALSAETSKKSQELRREQILSGFAPIFFDAVIKHPFEILEESLGSQFVGELLLNPIESDKREDALNTVIESFKGPVSDDHLIRKPFSGRFLRSLIQGGRWNNKEKRIDKVDNVGLGETFALTFVDEVFTDDRILQQWVNSEGSFAVVALYEALKPLTKEEETAKAFVKSLKACKFDEEVKGAKLLKSLLK</sequence>
<dbReference type="AlphaFoldDB" id="A0A1B2JIN1"/>
<name>A0A1B2JIN1_PICPA</name>
<keyword evidence="7" id="KW-1185">Reference proteome</keyword>
<reference evidence="6 7" key="1">
    <citation type="submission" date="2016-02" db="EMBL/GenBank/DDBJ databases">
        <title>Comparative genomic and transcriptomic foundation for Pichia pastoris.</title>
        <authorList>
            <person name="Love K.R."/>
            <person name="Shah K.A."/>
            <person name="Whittaker C.A."/>
            <person name="Wu J."/>
            <person name="Bartlett M.C."/>
            <person name="Ma D."/>
            <person name="Leeson R.L."/>
            <person name="Priest M."/>
            <person name="Young S.K."/>
            <person name="Love J.C."/>
        </authorList>
    </citation>
    <scope>NUCLEOTIDE SEQUENCE [LARGE SCALE GENOMIC DNA]</scope>
    <source>
        <strain evidence="6 7">ATCC 28485</strain>
    </source>
</reference>
<dbReference type="PANTHER" id="PTHR13389:SF0">
    <property type="entry name" value="PUMILIO HOMOLOG 3"/>
    <property type="match status" value="1"/>
</dbReference>
<dbReference type="InterPro" id="IPR012959">
    <property type="entry name" value="CPL_dom"/>
</dbReference>
<evidence type="ECO:0000256" key="4">
    <source>
        <dbReference type="SAM" id="MobiDB-lite"/>
    </source>
</evidence>
<gene>
    <name evidence="6" type="primary">PUF6</name>
    <name evidence="6" type="ORF">ATY40_BA7504581</name>
</gene>
<evidence type="ECO:0000313" key="7">
    <source>
        <dbReference type="Proteomes" id="UP000094565"/>
    </source>
</evidence>
<dbReference type="EMBL" id="CP014587">
    <property type="protein sequence ID" value="ANZ77832.1"/>
    <property type="molecule type" value="Genomic_DNA"/>
</dbReference>
<feature type="repeat" description="Pumilio" evidence="3">
    <location>
        <begin position="174"/>
        <end position="210"/>
    </location>
</feature>
<feature type="compositionally biased region" description="Low complexity" evidence="4">
    <location>
        <begin position="28"/>
        <end position="45"/>
    </location>
</feature>
<dbReference type="GO" id="GO:0005730">
    <property type="term" value="C:nucleolus"/>
    <property type="evidence" value="ECO:0007669"/>
    <property type="project" value="TreeGrafter"/>
</dbReference>
<dbReference type="SMART" id="SM00025">
    <property type="entry name" value="Pumilio"/>
    <property type="match status" value="6"/>
</dbReference>
<feature type="compositionally biased region" description="Acidic residues" evidence="4">
    <location>
        <begin position="76"/>
        <end position="86"/>
    </location>
</feature>
<dbReference type="PROSITE" id="PS50303">
    <property type="entry name" value="PUM_HD"/>
    <property type="match status" value="1"/>
</dbReference>
<dbReference type="Gene3D" id="1.25.10.10">
    <property type="entry name" value="Leucine-rich Repeat Variant"/>
    <property type="match status" value="1"/>
</dbReference>
<feature type="compositionally biased region" description="Acidic residues" evidence="4">
    <location>
        <begin position="46"/>
        <end position="64"/>
    </location>
</feature>
<keyword evidence="2" id="KW-0694">RNA-binding</keyword>
<dbReference type="OrthoDB" id="497380at2759"/>
<dbReference type="InterPro" id="IPR033133">
    <property type="entry name" value="PUM-HD"/>
</dbReference>
<dbReference type="InterPro" id="IPR040059">
    <property type="entry name" value="PUM3"/>
</dbReference>
<evidence type="ECO:0000256" key="3">
    <source>
        <dbReference type="PROSITE-ProRule" id="PRU00317"/>
    </source>
</evidence>
<keyword evidence="1" id="KW-0677">Repeat</keyword>
<dbReference type="PANTHER" id="PTHR13389">
    <property type="entry name" value="PUMILIO HOMOLOG 3"/>
    <property type="match status" value="1"/>
</dbReference>
<evidence type="ECO:0000313" key="6">
    <source>
        <dbReference type="EMBL" id="ANZ77832.1"/>
    </source>
</evidence>
<dbReference type="GO" id="GO:0006417">
    <property type="term" value="P:regulation of translation"/>
    <property type="evidence" value="ECO:0007669"/>
    <property type="project" value="TreeGrafter"/>
</dbReference>
<dbReference type="PROSITE" id="PS50302">
    <property type="entry name" value="PUM"/>
    <property type="match status" value="2"/>
</dbReference>
<feature type="region of interest" description="Disordered" evidence="4">
    <location>
        <begin position="1"/>
        <end position="124"/>
    </location>
</feature>
<dbReference type="GO" id="GO:0010629">
    <property type="term" value="P:negative regulation of gene expression"/>
    <property type="evidence" value="ECO:0007669"/>
    <property type="project" value="UniProtKB-ARBA"/>
</dbReference>
<dbReference type="Proteomes" id="UP000094565">
    <property type="component" value="Chromosome 4"/>
</dbReference>
<organism evidence="6 7">
    <name type="scientific">Komagataella pastoris</name>
    <name type="common">Yeast</name>
    <name type="synonym">Pichia pastoris</name>
    <dbReference type="NCBI Taxonomy" id="4922"/>
    <lineage>
        <taxon>Eukaryota</taxon>
        <taxon>Fungi</taxon>
        <taxon>Dikarya</taxon>
        <taxon>Ascomycota</taxon>
        <taxon>Saccharomycotina</taxon>
        <taxon>Pichiomycetes</taxon>
        <taxon>Pichiales</taxon>
        <taxon>Pichiaceae</taxon>
        <taxon>Komagataella</taxon>
    </lineage>
</organism>
<dbReference type="Pfam" id="PF08144">
    <property type="entry name" value="CPL"/>
    <property type="match status" value="1"/>
</dbReference>
<dbReference type="InterPro" id="IPR011989">
    <property type="entry name" value="ARM-like"/>
</dbReference>
<dbReference type="InterPro" id="IPR016024">
    <property type="entry name" value="ARM-type_fold"/>
</dbReference>
<evidence type="ECO:0000259" key="5">
    <source>
        <dbReference type="PROSITE" id="PS50303"/>
    </source>
</evidence>
<feature type="domain" description="PUM-HD" evidence="5">
    <location>
        <begin position="145"/>
        <end position="502"/>
    </location>
</feature>
<accession>A0A1B2JIN1</accession>
<dbReference type="GO" id="GO:0003729">
    <property type="term" value="F:mRNA binding"/>
    <property type="evidence" value="ECO:0007669"/>
    <property type="project" value="UniProtKB-ARBA"/>
</dbReference>
<evidence type="ECO:0000256" key="2">
    <source>
        <dbReference type="ARBA" id="ARBA00022884"/>
    </source>
</evidence>
<evidence type="ECO:0000256" key="1">
    <source>
        <dbReference type="ARBA" id="ARBA00022737"/>
    </source>
</evidence>
<dbReference type="SUPFAM" id="SSF48371">
    <property type="entry name" value="ARM repeat"/>
    <property type="match status" value="1"/>
</dbReference>
<proteinExistence type="predicted"/>
<protein>
    <submittedName>
        <fullName evidence="6">BA75_04581T0</fullName>
    </submittedName>
</protein>